<dbReference type="RefSeq" id="WP_014436755.1">
    <property type="nucleotide sequence ID" value="NC_017080.1"/>
</dbReference>
<evidence type="ECO:0000313" key="3">
    <source>
        <dbReference type="Proteomes" id="UP000007881"/>
    </source>
</evidence>
<protein>
    <recommendedName>
        <fullName evidence="4">DUF2092 domain-containing protein</fullName>
    </recommendedName>
</protein>
<dbReference type="OrthoDB" id="282859at2"/>
<evidence type="ECO:0008006" key="4">
    <source>
        <dbReference type="Google" id="ProtNLM"/>
    </source>
</evidence>
<dbReference type="STRING" id="1142394.PSMK_13770"/>
<reference evidence="2 3" key="1">
    <citation type="submission" date="2012-02" db="EMBL/GenBank/DDBJ databases">
        <title>Complete genome sequence of Phycisphaera mikurensis NBRC 102666.</title>
        <authorList>
            <person name="Ankai A."/>
            <person name="Hosoyama A."/>
            <person name="Terui Y."/>
            <person name="Sekine M."/>
            <person name="Fukai R."/>
            <person name="Kato Y."/>
            <person name="Nakamura S."/>
            <person name="Yamada-Narita S."/>
            <person name="Kawakoshi A."/>
            <person name="Fukunaga Y."/>
            <person name="Yamazaki S."/>
            <person name="Fujita N."/>
        </authorList>
    </citation>
    <scope>NUCLEOTIDE SEQUENCE [LARGE SCALE GENOMIC DNA]</scope>
    <source>
        <strain evidence="3">NBRC 102666 / KCTC 22515 / FYK2301M01</strain>
    </source>
</reference>
<feature type="chain" id="PRO_5003629133" description="DUF2092 domain-containing protein" evidence="1">
    <location>
        <begin position="23"/>
        <end position="262"/>
    </location>
</feature>
<keyword evidence="1" id="KW-0732">Signal</keyword>
<dbReference type="HOGENOM" id="CLU_085003_1_0_0"/>
<sequence length="262" mass="28248">MPRLLLAFLCLPLGFAVSAASAEPAAAEAFVDRIEAAHGVAAYRTHAAVAADFEIAYPGMFAMAGSIVFDTPVGRSRMELDDGSVWVFDGRTAWVAEGSPTTQRARFHLLTWPYFFAAATKLRDPGSQLSGPEMLAVKDPDDVRPAVKLTFDAGVGDSPEDWYHAFADEQGRLDALGYIVTYGKGRAAAEESPSICIYDAFEEIDGVTVPVAWTTWPWRPTEGIVGETHKGKTRFTNVRFVEPEPGTFTKPDGATEQAAPGG</sequence>
<feature type="signal peptide" evidence="1">
    <location>
        <begin position="1"/>
        <end position="22"/>
    </location>
</feature>
<evidence type="ECO:0000256" key="1">
    <source>
        <dbReference type="SAM" id="SignalP"/>
    </source>
</evidence>
<dbReference type="EMBL" id="AP012338">
    <property type="protein sequence ID" value="BAM03536.1"/>
    <property type="molecule type" value="Genomic_DNA"/>
</dbReference>
<accession>I0IE48</accession>
<dbReference type="AlphaFoldDB" id="I0IE48"/>
<proteinExistence type="predicted"/>
<gene>
    <name evidence="2" type="ordered locus">PSMK_13770</name>
</gene>
<name>I0IE48_PHYMF</name>
<evidence type="ECO:0000313" key="2">
    <source>
        <dbReference type="EMBL" id="BAM03536.1"/>
    </source>
</evidence>
<dbReference type="KEGG" id="phm:PSMK_13770"/>
<dbReference type="Proteomes" id="UP000007881">
    <property type="component" value="Chromosome"/>
</dbReference>
<dbReference type="eggNOG" id="ENOG502Z8TQ">
    <property type="taxonomic scope" value="Bacteria"/>
</dbReference>
<keyword evidence="3" id="KW-1185">Reference proteome</keyword>
<organism evidence="2 3">
    <name type="scientific">Phycisphaera mikurensis (strain NBRC 102666 / KCTC 22515 / FYK2301M01)</name>
    <dbReference type="NCBI Taxonomy" id="1142394"/>
    <lineage>
        <taxon>Bacteria</taxon>
        <taxon>Pseudomonadati</taxon>
        <taxon>Planctomycetota</taxon>
        <taxon>Phycisphaerae</taxon>
        <taxon>Phycisphaerales</taxon>
        <taxon>Phycisphaeraceae</taxon>
        <taxon>Phycisphaera</taxon>
    </lineage>
</organism>